<gene>
    <name evidence="1" type="ORF">SAMN04488001_1721</name>
</gene>
<dbReference type="Proteomes" id="UP000199441">
    <property type="component" value="Unassembled WGS sequence"/>
</dbReference>
<dbReference type="AlphaFoldDB" id="A0A1H2W4J3"/>
<keyword evidence="2" id="KW-1185">Reference proteome</keyword>
<protein>
    <submittedName>
        <fullName evidence="1">Uncharacterized protein</fullName>
    </submittedName>
</protein>
<dbReference type="OrthoDB" id="7916272at2"/>
<evidence type="ECO:0000313" key="2">
    <source>
        <dbReference type="Proteomes" id="UP000199441"/>
    </source>
</evidence>
<organism evidence="1 2">
    <name type="scientific">Litoreibacter albidus</name>
    <dbReference type="NCBI Taxonomy" id="670155"/>
    <lineage>
        <taxon>Bacteria</taxon>
        <taxon>Pseudomonadati</taxon>
        <taxon>Pseudomonadota</taxon>
        <taxon>Alphaproteobacteria</taxon>
        <taxon>Rhodobacterales</taxon>
        <taxon>Roseobacteraceae</taxon>
        <taxon>Litoreibacter</taxon>
    </lineage>
</organism>
<sequence length="86" mass="8804">MDSFSAFPTTPISPARSASTVIPNDTAELPHVSRALYIGQSGALSVQMADGDVVTFEAIPAGSMLPIRAAKVLSSGTTAAAILSLW</sequence>
<name>A0A1H2W4J3_9RHOB</name>
<dbReference type="EMBL" id="FNOI01000002">
    <property type="protein sequence ID" value="SDW75582.1"/>
    <property type="molecule type" value="Genomic_DNA"/>
</dbReference>
<dbReference type="RefSeq" id="WP_089946498.1">
    <property type="nucleotide sequence ID" value="NZ_FNOI01000002.1"/>
</dbReference>
<reference evidence="2" key="1">
    <citation type="submission" date="2016-10" db="EMBL/GenBank/DDBJ databases">
        <authorList>
            <person name="Varghese N."/>
            <person name="Submissions S."/>
        </authorList>
    </citation>
    <scope>NUCLEOTIDE SEQUENCE [LARGE SCALE GENOMIC DNA]</scope>
    <source>
        <strain evidence="2">DSM 26922</strain>
    </source>
</reference>
<proteinExistence type="predicted"/>
<dbReference type="STRING" id="670155.SAMN04488001_1721"/>
<evidence type="ECO:0000313" key="1">
    <source>
        <dbReference type="EMBL" id="SDW75582.1"/>
    </source>
</evidence>
<accession>A0A1H2W4J3</accession>